<protein>
    <recommendedName>
        <fullName evidence="4">TPR-like protein</fullName>
    </recommendedName>
</protein>
<dbReference type="InterPro" id="IPR011990">
    <property type="entry name" value="TPR-like_helical_dom_sf"/>
</dbReference>
<evidence type="ECO:0000313" key="2">
    <source>
        <dbReference type="EMBL" id="KAF5836098.1"/>
    </source>
</evidence>
<dbReference type="PANTHER" id="PTHR44917">
    <property type="entry name" value="PROTEIN HIGH CHLOROPHYLL FLUORESCENT 107"/>
    <property type="match status" value="1"/>
</dbReference>
<dbReference type="SUPFAM" id="SSF48452">
    <property type="entry name" value="TPR-like"/>
    <property type="match status" value="1"/>
</dbReference>
<feature type="region of interest" description="Disordered" evidence="1">
    <location>
        <begin position="353"/>
        <end position="382"/>
    </location>
</feature>
<evidence type="ECO:0008006" key="4">
    <source>
        <dbReference type="Google" id="ProtNLM"/>
    </source>
</evidence>
<evidence type="ECO:0000256" key="1">
    <source>
        <dbReference type="SAM" id="MobiDB-lite"/>
    </source>
</evidence>
<feature type="compositionally biased region" description="Polar residues" evidence="1">
    <location>
        <begin position="435"/>
        <end position="501"/>
    </location>
</feature>
<dbReference type="SMART" id="SM00028">
    <property type="entry name" value="TPR"/>
    <property type="match status" value="5"/>
</dbReference>
<dbReference type="InterPro" id="IPR019734">
    <property type="entry name" value="TPR_rpt"/>
</dbReference>
<dbReference type="Proteomes" id="UP000815325">
    <property type="component" value="Unassembled WGS sequence"/>
</dbReference>
<name>A0ABQ7GNF3_DUNSA</name>
<feature type="compositionally biased region" description="Low complexity" evidence="1">
    <location>
        <begin position="578"/>
        <end position="594"/>
    </location>
</feature>
<evidence type="ECO:0000313" key="3">
    <source>
        <dbReference type="Proteomes" id="UP000815325"/>
    </source>
</evidence>
<feature type="compositionally biased region" description="Low complexity" evidence="1">
    <location>
        <begin position="653"/>
        <end position="681"/>
    </location>
</feature>
<comment type="caution">
    <text evidence="2">The sequence shown here is derived from an EMBL/GenBank/DDBJ whole genome shotgun (WGS) entry which is preliminary data.</text>
</comment>
<feature type="region of interest" description="Disordered" evidence="1">
    <location>
        <begin position="576"/>
        <end position="695"/>
    </location>
</feature>
<organism evidence="2 3">
    <name type="scientific">Dunaliella salina</name>
    <name type="common">Green alga</name>
    <name type="synonym">Protococcus salinus</name>
    <dbReference type="NCBI Taxonomy" id="3046"/>
    <lineage>
        <taxon>Eukaryota</taxon>
        <taxon>Viridiplantae</taxon>
        <taxon>Chlorophyta</taxon>
        <taxon>core chlorophytes</taxon>
        <taxon>Chlorophyceae</taxon>
        <taxon>CS clade</taxon>
        <taxon>Chlamydomonadales</taxon>
        <taxon>Dunaliellaceae</taxon>
        <taxon>Dunaliella</taxon>
    </lineage>
</organism>
<proteinExistence type="predicted"/>
<dbReference type="PANTHER" id="PTHR44917:SF1">
    <property type="entry name" value="PROTEIN HIGH CHLOROPHYLL FLUORESCENT 107"/>
    <property type="match status" value="1"/>
</dbReference>
<feature type="region of interest" description="Disordered" evidence="1">
    <location>
        <begin position="312"/>
        <end position="341"/>
    </location>
</feature>
<dbReference type="InterPro" id="IPR003107">
    <property type="entry name" value="HAT"/>
</dbReference>
<dbReference type="SMART" id="SM00386">
    <property type="entry name" value="HAT"/>
    <property type="match status" value="6"/>
</dbReference>
<sequence>MRSAEDGLRRCLDLDPGDGRTYVVLGKLLTMNKRYDEARKLYTEGCQNTGNTNPYIWSAWGWLEFKTANIERARKLFDAATVVSPTHAAAWHKWGFMEKSEGKYGRARDLWLKGISLCKQQGTMKVAYLYNALACMSAQLGNVREARFWFKEGTSNMGGKNATALWQAWCVLEAREKELPPNQMRQCGNVDRARQLFQEGVWADPRSTSTAVVLQAWGMLERKNKNYQLARELFKAAVKVDSKNEAVWGSWITMERDLGFTERADELEIKLNENRWEFEVPAGFTTRVDSSPVTALARMTDMLRRFFTIRGDGKGSASRESAGAQPAPSFGPMSADGSPATDSALAAEMGAPELFNSGSDSDTAESGALGGSSPRSTSQPLQLDDVLPRSVREAQAGELQQQQQLLASYPPPSKGQQQTLQPPQPTAAPSRKAEQASQPLRQPVQAAQPSSAPQGVPSTTQPRAPSPQYLHQHQPANAASTIETSTPARANSPQPTSTPAASDSEPGPRASPPPPPRTTTTSIRGSKFGPSSRPGLGVGKGGGGVARPVRDAALTAAGREVEKPLEMALQDLLLDDGSGNASRFSSSSDISSDSSDGEDGVGRGASVLGNAASPKGERLADGPWTPGLDVSNGNGNGRGNNGTEASGRGDSGGSSSSRASPGLGSSSESKGGQQQKSVGQQLLELVGEVENKDTE</sequence>
<reference evidence="2" key="1">
    <citation type="submission" date="2017-08" db="EMBL/GenBank/DDBJ databases">
        <authorList>
            <person name="Polle J.E."/>
            <person name="Barry K."/>
            <person name="Cushman J."/>
            <person name="Schmutz J."/>
            <person name="Tran D."/>
            <person name="Hathwaick L.T."/>
            <person name="Yim W.C."/>
            <person name="Jenkins J."/>
            <person name="Mckie-Krisberg Z.M."/>
            <person name="Prochnik S."/>
            <person name="Lindquist E."/>
            <person name="Dockter R.B."/>
            <person name="Adam C."/>
            <person name="Molina H."/>
            <person name="Bunkerborg J."/>
            <person name="Jin E."/>
            <person name="Buchheim M."/>
            <person name="Magnuson J."/>
        </authorList>
    </citation>
    <scope>NUCLEOTIDE SEQUENCE</scope>
    <source>
        <strain evidence="2">CCAP 19/18</strain>
    </source>
</reference>
<feature type="compositionally biased region" description="Low complexity" evidence="1">
    <location>
        <begin position="395"/>
        <end position="407"/>
    </location>
</feature>
<dbReference type="EMBL" id="MU069675">
    <property type="protein sequence ID" value="KAF5836098.1"/>
    <property type="molecule type" value="Genomic_DNA"/>
</dbReference>
<dbReference type="Gene3D" id="1.25.40.10">
    <property type="entry name" value="Tetratricopeptide repeat domain"/>
    <property type="match status" value="2"/>
</dbReference>
<gene>
    <name evidence="2" type="ORF">DUNSADRAFT_6469</name>
</gene>
<feature type="region of interest" description="Disordered" evidence="1">
    <location>
        <begin position="395"/>
        <end position="547"/>
    </location>
</feature>
<dbReference type="InterPro" id="IPR044624">
    <property type="entry name" value="Mbb1-like"/>
</dbReference>
<feature type="compositionally biased region" description="Gly residues" evidence="1">
    <location>
        <begin position="536"/>
        <end position="545"/>
    </location>
</feature>
<keyword evidence="3" id="KW-1185">Reference proteome</keyword>
<accession>A0ABQ7GNF3</accession>